<name>A0A0G1AER3_9BACT</name>
<reference evidence="1 2" key="1">
    <citation type="journal article" date="2015" name="Nature">
        <title>rRNA introns, odd ribosomes, and small enigmatic genomes across a large radiation of phyla.</title>
        <authorList>
            <person name="Brown C.T."/>
            <person name="Hug L.A."/>
            <person name="Thomas B.C."/>
            <person name="Sharon I."/>
            <person name="Castelle C.J."/>
            <person name="Singh A."/>
            <person name="Wilkins M.J."/>
            <person name="Williams K.H."/>
            <person name="Banfield J.F."/>
        </authorList>
    </citation>
    <scope>NUCLEOTIDE SEQUENCE [LARGE SCALE GENOMIC DNA]</scope>
</reference>
<accession>A0A0G1AER3</accession>
<organism evidence="1 2">
    <name type="scientific">Candidatus Jorgensenbacteria bacterium GW2011_GWF2_41_8</name>
    <dbReference type="NCBI Taxonomy" id="1618667"/>
    <lineage>
        <taxon>Bacteria</taxon>
        <taxon>Candidatus Joergenseniibacteriota</taxon>
    </lineage>
</organism>
<proteinExistence type="predicted"/>
<dbReference type="AlphaFoldDB" id="A0A0G1AER3"/>
<dbReference type="Proteomes" id="UP000033856">
    <property type="component" value="Unassembled WGS sequence"/>
</dbReference>
<gene>
    <name evidence="1" type="ORF">UU83_C0040G0005</name>
</gene>
<sequence length="284" mass="33539">MLNLPQIKIGISPDIDAKAFINFLWHPFLKQNRHKIIKVYPEIESMVSSNSAKEDIKKYLFTLHQQKKEQLEIIKNDQEKIIEEKGEKAFQRLGEIMNYTWENPFTYTAYFSLLPFSPFKEDHFLYSTLNQFKKGISKNKSVLVVAVHEISHLLFFQYLNKLGIQLSKGTTHLFKEALTAAILQDAKLSAFLDYKHTEVNPEIKELYVKKNGRVLKATDYLFYLLIENMDLNKNFLEQLKESLEEFKKSDKDFDEKMDFWNKHGKLIFKDAELLKQFKEPVLID</sequence>
<evidence type="ECO:0000313" key="2">
    <source>
        <dbReference type="Proteomes" id="UP000033856"/>
    </source>
</evidence>
<protein>
    <submittedName>
        <fullName evidence="1">Uncharacterized protein</fullName>
    </submittedName>
</protein>
<evidence type="ECO:0000313" key="1">
    <source>
        <dbReference type="EMBL" id="KKS23788.1"/>
    </source>
</evidence>
<dbReference type="EMBL" id="LCCD01000040">
    <property type="protein sequence ID" value="KKS23788.1"/>
    <property type="molecule type" value="Genomic_DNA"/>
</dbReference>
<comment type="caution">
    <text evidence="1">The sequence shown here is derived from an EMBL/GenBank/DDBJ whole genome shotgun (WGS) entry which is preliminary data.</text>
</comment>